<dbReference type="Proteomes" id="UP000237105">
    <property type="component" value="Unassembled WGS sequence"/>
</dbReference>
<protein>
    <submittedName>
        <fullName evidence="1">Uncharacterized protein</fullName>
    </submittedName>
</protein>
<accession>A0A2P5DF92</accession>
<evidence type="ECO:0000313" key="1">
    <source>
        <dbReference type="EMBL" id="PON71954.1"/>
    </source>
</evidence>
<comment type="caution">
    <text evidence="1">The sequence shown here is derived from an EMBL/GenBank/DDBJ whole genome shotgun (WGS) entry which is preliminary data.</text>
</comment>
<dbReference type="AlphaFoldDB" id="A0A2P5DF92"/>
<dbReference type="EMBL" id="JXTB01000041">
    <property type="protein sequence ID" value="PON71954.1"/>
    <property type="molecule type" value="Genomic_DNA"/>
</dbReference>
<keyword evidence="2" id="KW-1185">Reference proteome</keyword>
<organism evidence="1 2">
    <name type="scientific">Parasponia andersonii</name>
    <name type="common">Sponia andersonii</name>
    <dbReference type="NCBI Taxonomy" id="3476"/>
    <lineage>
        <taxon>Eukaryota</taxon>
        <taxon>Viridiplantae</taxon>
        <taxon>Streptophyta</taxon>
        <taxon>Embryophyta</taxon>
        <taxon>Tracheophyta</taxon>
        <taxon>Spermatophyta</taxon>
        <taxon>Magnoliopsida</taxon>
        <taxon>eudicotyledons</taxon>
        <taxon>Gunneridae</taxon>
        <taxon>Pentapetalae</taxon>
        <taxon>rosids</taxon>
        <taxon>fabids</taxon>
        <taxon>Rosales</taxon>
        <taxon>Cannabaceae</taxon>
        <taxon>Parasponia</taxon>
    </lineage>
</organism>
<gene>
    <name evidence="1" type="ORF">PanWU01x14_067960</name>
</gene>
<name>A0A2P5DF92_PARAD</name>
<sequence>MSAEHSVDSDSAMVLVVVQRVRVIRRVRRTRAVCDRVRWSSAVDGFTTPTTFYLGPIPQRRSTTGGSEALTKNTVAKLSSYGVLSVEMSSRAVFDCGSVGQPDDELVEQL</sequence>
<proteinExistence type="predicted"/>
<evidence type="ECO:0000313" key="2">
    <source>
        <dbReference type="Proteomes" id="UP000237105"/>
    </source>
</evidence>
<reference evidence="2" key="1">
    <citation type="submission" date="2016-06" db="EMBL/GenBank/DDBJ databases">
        <title>Parallel loss of symbiosis genes in relatives of nitrogen-fixing non-legume Parasponia.</title>
        <authorList>
            <person name="Van Velzen R."/>
            <person name="Holmer R."/>
            <person name="Bu F."/>
            <person name="Rutten L."/>
            <person name="Van Zeijl A."/>
            <person name="Liu W."/>
            <person name="Santuari L."/>
            <person name="Cao Q."/>
            <person name="Sharma T."/>
            <person name="Shen D."/>
            <person name="Roswanjaya Y."/>
            <person name="Wardhani T."/>
            <person name="Kalhor M.S."/>
            <person name="Jansen J."/>
            <person name="Van den Hoogen J."/>
            <person name="Gungor B."/>
            <person name="Hartog M."/>
            <person name="Hontelez J."/>
            <person name="Verver J."/>
            <person name="Yang W.-C."/>
            <person name="Schijlen E."/>
            <person name="Repin R."/>
            <person name="Schilthuizen M."/>
            <person name="Schranz E."/>
            <person name="Heidstra R."/>
            <person name="Miyata K."/>
            <person name="Fedorova E."/>
            <person name="Kohlen W."/>
            <person name="Bisseling T."/>
            <person name="Smit S."/>
            <person name="Geurts R."/>
        </authorList>
    </citation>
    <scope>NUCLEOTIDE SEQUENCE [LARGE SCALE GENOMIC DNA]</scope>
    <source>
        <strain evidence="2">cv. WU1-14</strain>
    </source>
</reference>